<evidence type="ECO:0000256" key="9">
    <source>
        <dbReference type="RuleBase" id="RU365093"/>
    </source>
</evidence>
<keyword evidence="6 9" id="KW-0812">Transmembrane</keyword>
<feature type="domain" description="CyaD-like alpha-helical hairpin" evidence="10">
    <location>
        <begin position="124"/>
        <end position="324"/>
    </location>
</feature>
<dbReference type="InterPro" id="IPR050739">
    <property type="entry name" value="MFP"/>
</dbReference>
<protein>
    <recommendedName>
        <fullName evidence="9">Membrane fusion protein (MFP) family protein</fullName>
    </recommendedName>
</protein>
<dbReference type="InterPro" id="IPR058982">
    <property type="entry name" value="Beta-barrel_AprE"/>
</dbReference>
<reference evidence="12 13" key="1">
    <citation type="submission" date="2019-09" db="EMBL/GenBank/DDBJ databases">
        <authorList>
            <person name="Vacheron J."/>
            <person name="Dubost A."/>
            <person name="Prigent-Combaret C."/>
            <person name="Muller D."/>
        </authorList>
    </citation>
    <scope>NUCLEOTIDE SEQUENCE [LARGE SCALE GENOMIC DNA]</scope>
    <source>
        <strain evidence="12 13">JV497</strain>
    </source>
</reference>
<proteinExistence type="inferred from homology"/>
<evidence type="ECO:0000256" key="1">
    <source>
        <dbReference type="ARBA" id="ARBA00004377"/>
    </source>
</evidence>
<name>A0AB34C142_9PSED</name>
<dbReference type="PRINTS" id="PR01490">
    <property type="entry name" value="RTXTOXIND"/>
</dbReference>
<gene>
    <name evidence="12" type="ORF">F2A38_19740</name>
</gene>
<keyword evidence="8 9" id="KW-0472">Membrane</keyword>
<keyword evidence="4 9" id="KW-1003">Cell membrane</keyword>
<evidence type="ECO:0000256" key="5">
    <source>
        <dbReference type="ARBA" id="ARBA00022519"/>
    </source>
</evidence>
<dbReference type="AlphaFoldDB" id="A0AB34C142"/>
<dbReference type="GO" id="GO:0005886">
    <property type="term" value="C:plasma membrane"/>
    <property type="evidence" value="ECO:0007669"/>
    <property type="project" value="UniProtKB-SubCell"/>
</dbReference>
<comment type="caution">
    <text evidence="12">The sequence shown here is derived from an EMBL/GenBank/DDBJ whole genome shotgun (WGS) entry which is preliminary data.</text>
</comment>
<dbReference type="Pfam" id="PF25988">
    <property type="entry name" value="HH_CyaD"/>
    <property type="match status" value="1"/>
</dbReference>
<dbReference type="InterPro" id="IPR059040">
    <property type="entry name" value="HH_CyaD-like"/>
</dbReference>
<dbReference type="PANTHER" id="PTHR30386:SF27">
    <property type="entry name" value="MEMBRANE FUSION PROTEIN (MFP) FAMILY PROTEIN"/>
    <property type="match status" value="1"/>
</dbReference>
<evidence type="ECO:0000259" key="11">
    <source>
        <dbReference type="Pfam" id="PF26002"/>
    </source>
</evidence>
<evidence type="ECO:0000256" key="2">
    <source>
        <dbReference type="ARBA" id="ARBA00009477"/>
    </source>
</evidence>
<dbReference type="NCBIfam" id="TIGR01843">
    <property type="entry name" value="type_I_hlyD"/>
    <property type="match status" value="1"/>
</dbReference>
<keyword evidence="7 9" id="KW-1133">Transmembrane helix</keyword>
<dbReference type="RefSeq" id="WP_150052300.1">
    <property type="nucleotide sequence ID" value="NZ_VWPC01000020.1"/>
</dbReference>
<dbReference type="InterPro" id="IPR010129">
    <property type="entry name" value="T1SS_HlyD"/>
</dbReference>
<evidence type="ECO:0000313" key="12">
    <source>
        <dbReference type="EMBL" id="KAA5840084.1"/>
    </source>
</evidence>
<dbReference type="Pfam" id="PF26002">
    <property type="entry name" value="Beta-barrel_AprE"/>
    <property type="match status" value="1"/>
</dbReference>
<keyword evidence="5 9" id="KW-0997">Cell inner membrane</keyword>
<dbReference type="Gene3D" id="2.40.30.170">
    <property type="match status" value="1"/>
</dbReference>
<evidence type="ECO:0000259" key="10">
    <source>
        <dbReference type="Pfam" id="PF25988"/>
    </source>
</evidence>
<accession>A0AB34C142</accession>
<evidence type="ECO:0000256" key="6">
    <source>
        <dbReference type="ARBA" id="ARBA00022692"/>
    </source>
</evidence>
<comment type="similarity">
    <text evidence="2 9">Belongs to the membrane fusion protein (MFP) (TC 8.A.1) family.</text>
</comment>
<evidence type="ECO:0000256" key="8">
    <source>
        <dbReference type="ARBA" id="ARBA00023136"/>
    </source>
</evidence>
<keyword evidence="3 9" id="KW-0813">Transport</keyword>
<comment type="subcellular location">
    <subcellularLocation>
        <location evidence="1 9">Cell inner membrane</location>
        <topology evidence="1 9">Single-pass membrane protein</topology>
    </subcellularLocation>
</comment>
<feature type="transmembrane region" description="Helical" evidence="9">
    <location>
        <begin position="55"/>
        <end position="73"/>
    </location>
</feature>
<dbReference type="EMBL" id="VWPC01000020">
    <property type="protein sequence ID" value="KAA5840084.1"/>
    <property type="molecule type" value="Genomic_DNA"/>
</dbReference>
<evidence type="ECO:0000256" key="4">
    <source>
        <dbReference type="ARBA" id="ARBA00022475"/>
    </source>
</evidence>
<dbReference type="PANTHER" id="PTHR30386">
    <property type="entry name" value="MEMBRANE FUSION SUBUNIT OF EMRAB-TOLC MULTIDRUG EFFLUX PUMP"/>
    <property type="match status" value="1"/>
</dbReference>
<evidence type="ECO:0000256" key="3">
    <source>
        <dbReference type="ARBA" id="ARBA00022448"/>
    </source>
</evidence>
<dbReference type="GO" id="GO:0015031">
    <property type="term" value="P:protein transport"/>
    <property type="evidence" value="ECO:0007669"/>
    <property type="project" value="InterPro"/>
</dbReference>
<evidence type="ECO:0000256" key="7">
    <source>
        <dbReference type="ARBA" id="ARBA00022989"/>
    </source>
</evidence>
<organism evidence="12 13">
    <name type="scientific">Pseudomonas chlororaphis</name>
    <dbReference type="NCBI Taxonomy" id="587753"/>
    <lineage>
        <taxon>Bacteria</taxon>
        <taxon>Pseudomonadati</taxon>
        <taxon>Pseudomonadota</taxon>
        <taxon>Gammaproteobacteria</taxon>
        <taxon>Pseudomonadales</taxon>
        <taxon>Pseudomonadaceae</taxon>
        <taxon>Pseudomonas</taxon>
    </lineage>
</organism>
<feature type="domain" description="AprE-like beta-barrel" evidence="11">
    <location>
        <begin position="365"/>
        <end position="451"/>
    </location>
</feature>
<sequence>MSATPSLLQRYRDAWQHAWRQRKSMDSVQRLPHEAQFLPAALELQDTPVHPAPRIFIWSILGFAVLALLWAFIGKIEVVAVAPGKIVPNGKTKLIQSSETAVVRAIHVSDGQAVKVGELLVELDPTAADADVRRIQSELLAARVDSARGAAMLDAINQQQPPASLLGPLANAGANANPEQVQSAQRWLQGQYQEYRSNLELVDAEILQRSAEIQSAQAQVASLRQTVPIATQLAEDYRRLLEQQYVARHEYLEKEQARLDLLRQLSVQQASVLQSSAAQAEARRRREGVVAQNRRAMLDLQQEANQKAASLVQELAKARYQETLTSLKAPVDGTVQQLAIHTVGGVVTPAQPLMVIVPADQPVEVEAMLENKDVGFVRAGQPVTVKVETFTFTKYGTVDGEVLNVSNDAIEDEKRGPIYSSRIRLKSDHLLVNGQRVALSPGMSITAEVKTDQRRVIDYFLSPLQQHVDESLRER</sequence>
<evidence type="ECO:0000313" key="13">
    <source>
        <dbReference type="Proteomes" id="UP000323924"/>
    </source>
</evidence>
<dbReference type="SUPFAM" id="SSF111369">
    <property type="entry name" value="HlyD-like secretion proteins"/>
    <property type="match status" value="1"/>
</dbReference>
<dbReference type="Proteomes" id="UP000323924">
    <property type="component" value="Unassembled WGS sequence"/>
</dbReference>